<protein>
    <submittedName>
        <fullName evidence="3">Uncharacterized protein</fullName>
    </submittedName>
</protein>
<feature type="compositionally biased region" description="Polar residues" evidence="2">
    <location>
        <begin position="182"/>
        <end position="194"/>
    </location>
</feature>
<keyword evidence="1" id="KW-0175">Coiled coil</keyword>
<comment type="caution">
    <text evidence="3">The sequence shown here is derived from an EMBL/GenBank/DDBJ whole genome shotgun (WGS) entry which is preliminary data.</text>
</comment>
<dbReference type="OrthoDB" id="72637at2759"/>
<evidence type="ECO:0000313" key="3">
    <source>
        <dbReference type="EMBL" id="KAF6213784.1"/>
    </source>
</evidence>
<reference evidence="3" key="1">
    <citation type="journal article" date="2021" name="Mol. Ecol. Resour.">
        <title>Apolygus lucorum genome provides insights into omnivorousness and mesophyll feeding.</title>
        <authorList>
            <person name="Liu Y."/>
            <person name="Liu H."/>
            <person name="Wang H."/>
            <person name="Huang T."/>
            <person name="Liu B."/>
            <person name="Yang B."/>
            <person name="Yin L."/>
            <person name="Li B."/>
            <person name="Zhang Y."/>
            <person name="Zhang S."/>
            <person name="Jiang F."/>
            <person name="Zhang X."/>
            <person name="Ren Y."/>
            <person name="Wang B."/>
            <person name="Wang S."/>
            <person name="Lu Y."/>
            <person name="Wu K."/>
            <person name="Fan W."/>
            <person name="Wang G."/>
        </authorList>
    </citation>
    <scope>NUCLEOTIDE SEQUENCE</scope>
    <source>
        <strain evidence="3">12Hb</strain>
    </source>
</reference>
<accession>A0A8S9XYV7</accession>
<feature type="compositionally biased region" description="Polar residues" evidence="2">
    <location>
        <begin position="214"/>
        <end position="224"/>
    </location>
</feature>
<gene>
    <name evidence="3" type="ORF">GE061_011506</name>
</gene>
<sequence>MTEVKEVKKSKMKFYVSDDLQLLKLVLAENPFLHEEKWEHILKCMCDRILKPFTLRNIKDRVHFMMKEFKKSDRVILRKSGTEEEYREKDHLLEEVSQLQQEFGKQGRGKMMKGRANEGKDASDATAAAAETLFNSTTTGFCDEIYDPEYSSSLELAIHSSPSSPIDSSNSTPHPPTDSHTHQSIPFSYESPPTISEPLPSTPRLQLILKPESSLASHEPSTSAPLIGVPMRNSSIDNNKRIRASSNAEGEISYFLEELEEEDRALKRRALDVEERKLALEERRLNLQEKAQKYRMEIQQREMDLRMRQTEMIIANQQAMISIIENLSELIRSKK</sequence>
<dbReference type="AlphaFoldDB" id="A0A8S9XYV7"/>
<evidence type="ECO:0000256" key="1">
    <source>
        <dbReference type="SAM" id="Coils"/>
    </source>
</evidence>
<feature type="region of interest" description="Disordered" evidence="2">
    <location>
        <begin position="159"/>
        <end position="234"/>
    </location>
</feature>
<proteinExistence type="predicted"/>
<dbReference type="Proteomes" id="UP000466442">
    <property type="component" value="Unassembled WGS sequence"/>
</dbReference>
<keyword evidence="4" id="KW-1185">Reference proteome</keyword>
<feature type="coiled-coil region" evidence="1">
    <location>
        <begin position="256"/>
        <end position="304"/>
    </location>
</feature>
<organism evidence="3 4">
    <name type="scientific">Apolygus lucorum</name>
    <name type="common">Small green plant bug</name>
    <name type="synonym">Lygocoris lucorum</name>
    <dbReference type="NCBI Taxonomy" id="248454"/>
    <lineage>
        <taxon>Eukaryota</taxon>
        <taxon>Metazoa</taxon>
        <taxon>Ecdysozoa</taxon>
        <taxon>Arthropoda</taxon>
        <taxon>Hexapoda</taxon>
        <taxon>Insecta</taxon>
        <taxon>Pterygota</taxon>
        <taxon>Neoptera</taxon>
        <taxon>Paraneoptera</taxon>
        <taxon>Hemiptera</taxon>
        <taxon>Heteroptera</taxon>
        <taxon>Panheteroptera</taxon>
        <taxon>Cimicomorpha</taxon>
        <taxon>Miridae</taxon>
        <taxon>Mirini</taxon>
        <taxon>Apolygus</taxon>
    </lineage>
</organism>
<name>A0A8S9XYV7_APOLU</name>
<feature type="region of interest" description="Disordered" evidence="2">
    <location>
        <begin position="102"/>
        <end position="124"/>
    </location>
</feature>
<dbReference type="EMBL" id="WIXP02000003">
    <property type="protein sequence ID" value="KAF6213784.1"/>
    <property type="molecule type" value="Genomic_DNA"/>
</dbReference>
<evidence type="ECO:0000256" key="2">
    <source>
        <dbReference type="SAM" id="MobiDB-lite"/>
    </source>
</evidence>
<evidence type="ECO:0000313" key="4">
    <source>
        <dbReference type="Proteomes" id="UP000466442"/>
    </source>
</evidence>
<dbReference type="PANTHER" id="PTHR37558:SF1">
    <property type="entry name" value="HTH CENPB-TYPE DOMAIN-CONTAINING PROTEIN"/>
    <property type="match status" value="1"/>
</dbReference>
<feature type="compositionally biased region" description="Low complexity" evidence="2">
    <location>
        <begin position="160"/>
        <end position="172"/>
    </location>
</feature>
<dbReference type="PANTHER" id="PTHR37558">
    <property type="entry name" value="HTH CENPB-TYPE DOMAIN-CONTAINING PROTEIN"/>
    <property type="match status" value="1"/>
</dbReference>